<organism evidence="1">
    <name type="scientific">hydrothermal vent metagenome</name>
    <dbReference type="NCBI Taxonomy" id="652676"/>
    <lineage>
        <taxon>unclassified sequences</taxon>
        <taxon>metagenomes</taxon>
        <taxon>ecological metagenomes</taxon>
    </lineage>
</organism>
<proteinExistence type="predicted"/>
<dbReference type="EMBL" id="UOFE01000034">
    <property type="protein sequence ID" value="VAW53346.1"/>
    <property type="molecule type" value="Genomic_DNA"/>
</dbReference>
<gene>
    <name evidence="1" type="ORF">MNBD_GAMMA05-312</name>
</gene>
<dbReference type="AlphaFoldDB" id="A0A3B0X948"/>
<accession>A0A3B0X948</accession>
<evidence type="ECO:0000313" key="1">
    <source>
        <dbReference type="EMBL" id="VAW53346.1"/>
    </source>
</evidence>
<reference evidence="1" key="1">
    <citation type="submission" date="2018-06" db="EMBL/GenBank/DDBJ databases">
        <authorList>
            <person name="Zhirakovskaya E."/>
        </authorList>
    </citation>
    <scope>NUCLEOTIDE SEQUENCE</scope>
</reference>
<dbReference type="Gene3D" id="3.30.1050.10">
    <property type="entry name" value="SCP2 sterol-binding domain"/>
    <property type="match status" value="1"/>
</dbReference>
<evidence type="ECO:0008006" key="2">
    <source>
        <dbReference type="Google" id="ProtNLM"/>
    </source>
</evidence>
<dbReference type="SUPFAM" id="SSF55718">
    <property type="entry name" value="SCP-like"/>
    <property type="match status" value="1"/>
</dbReference>
<name>A0A3B0X948_9ZZZZ</name>
<protein>
    <recommendedName>
        <fullName evidence="2">SCP2 domain-containing protein</fullName>
    </recommendedName>
</protein>
<dbReference type="InterPro" id="IPR036527">
    <property type="entry name" value="SCP2_sterol-bd_dom_sf"/>
</dbReference>
<sequence length="154" mass="17345">MAQLHVYTAEIHKRHALKEFGDTTMTLFDDTWMKSFQEKWNAEPALADALAKINFNSVIGYGYPKEDTCIGFINVVNGKVEEAGAYDGRDLSWDMRAEQKNWDKWLNKEIGMTGLGLAFTTGKLKFKTGDFKAMISDPRMAGPFIKSFGCMGKV</sequence>